<keyword evidence="3" id="KW-1185">Reference proteome</keyword>
<comment type="caution">
    <text evidence="2">The sequence shown here is derived from an EMBL/GenBank/DDBJ whole genome shotgun (WGS) entry which is preliminary data.</text>
</comment>
<evidence type="ECO:0000256" key="1">
    <source>
        <dbReference type="SAM" id="MobiDB-lite"/>
    </source>
</evidence>
<organism evidence="2 3">
    <name type="scientific">Portunus trituberculatus</name>
    <name type="common">Swimming crab</name>
    <name type="synonym">Neptunus trituberculatus</name>
    <dbReference type="NCBI Taxonomy" id="210409"/>
    <lineage>
        <taxon>Eukaryota</taxon>
        <taxon>Metazoa</taxon>
        <taxon>Ecdysozoa</taxon>
        <taxon>Arthropoda</taxon>
        <taxon>Crustacea</taxon>
        <taxon>Multicrustacea</taxon>
        <taxon>Malacostraca</taxon>
        <taxon>Eumalacostraca</taxon>
        <taxon>Eucarida</taxon>
        <taxon>Decapoda</taxon>
        <taxon>Pleocyemata</taxon>
        <taxon>Brachyura</taxon>
        <taxon>Eubrachyura</taxon>
        <taxon>Portunoidea</taxon>
        <taxon>Portunidae</taxon>
        <taxon>Portuninae</taxon>
        <taxon>Portunus</taxon>
    </lineage>
</organism>
<reference evidence="2 3" key="1">
    <citation type="submission" date="2019-05" db="EMBL/GenBank/DDBJ databases">
        <title>Another draft genome of Portunus trituberculatus and its Hox gene families provides insights of decapod evolution.</title>
        <authorList>
            <person name="Jeong J.-H."/>
            <person name="Song I."/>
            <person name="Kim S."/>
            <person name="Choi T."/>
            <person name="Kim D."/>
            <person name="Ryu S."/>
            <person name="Kim W."/>
        </authorList>
    </citation>
    <scope>NUCLEOTIDE SEQUENCE [LARGE SCALE GENOMIC DNA]</scope>
    <source>
        <tissue evidence="2">Muscle</tissue>
    </source>
</reference>
<evidence type="ECO:0000313" key="2">
    <source>
        <dbReference type="EMBL" id="MPC15055.1"/>
    </source>
</evidence>
<gene>
    <name evidence="2" type="ORF">E2C01_007838</name>
</gene>
<protein>
    <submittedName>
        <fullName evidence="2">Uncharacterized protein</fullName>
    </submittedName>
</protein>
<evidence type="ECO:0000313" key="3">
    <source>
        <dbReference type="Proteomes" id="UP000324222"/>
    </source>
</evidence>
<dbReference type="Proteomes" id="UP000324222">
    <property type="component" value="Unassembled WGS sequence"/>
</dbReference>
<name>A0A5B7D158_PORTR</name>
<proteinExistence type="predicted"/>
<feature type="compositionally biased region" description="Basic and acidic residues" evidence="1">
    <location>
        <begin position="206"/>
        <end position="217"/>
    </location>
</feature>
<dbReference type="EMBL" id="VSRR010000399">
    <property type="protein sequence ID" value="MPC15055.1"/>
    <property type="molecule type" value="Genomic_DNA"/>
</dbReference>
<accession>A0A5B7D158</accession>
<feature type="region of interest" description="Disordered" evidence="1">
    <location>
        <begin position="190"/>
        <end position="226"/>
    </location>
</feature>
<sequence>MVKALMEKQELAKAEKMVVVRLTEEDSQVLSVLQHHLQHVPVHCLNGVLSLLQDKPLKHILFSQERYQREIKESTFIHSGDLVLKVEESWHAGVPTAKQCQCTVDGWRDLSSPDQKQAGARVPLTSVDVDYMRQVKYTAMASASRITRWRTSPSMSSMKSAVGSFSVSNHARRFSSFFMSPAGRLMDYKSEGQVREKSQLAPTGEFKVRRMKSERQDNLPPEESASQYAHTSIDDGLLTAGAIEDNGRQRVHTNILCQLRVINLDKVNAISISFIINVLQLSQHLLALLAALLCV</sequence>
<dbReference type="AlphaFoldDB" id="A0A5B7D158"/>